<dbReference type="PANTHER" id="PTHR38480">
    <property type="entry name" value="SLR0254 PROTEIN"/>
    <property type="match status" value="1"/>
</dbReference>
<evidence type="ECO:0000259" key="6">
    <source>
        <dbReference type="Pfam" id="PF06271"/>
    </source>
</evidence>
<proteinExistence type="predicted"/>
<comment type="subcellular location">
    <subcellularLocation>
        <location evidence="1">Membrane</location>
        <topology evidence="1">Multi-pass membrane protein</topology>
    </subcellularLocation>
</comment>
<evidence type="ECO:0000256" key="4">
    <source>
        <dbReference type="ARBA" id="ARBA00023136"/>
    </source>
</evidence>
<evidence type="ECO:0000313" key="8">
    <source>
        <dbReference type="Proteomes" id="UP000530564"/>
    </source>
</evidence>
<dbReference type="PANTHER" id="PTHR38480:SF1">
    <property type="entry name" value="SLR0254 PROTEIN"/>
    <property type="match status" value="1"/>
</dbReference>
<name>A0A839ZX76_9CAUL</name>
<feature type="domain" description="RDD" evidence="6">
    <location>
        <begin position="28"/>
        <end position="178"/>
    </location>
</feature>
<protein>
    <submittedName>
        <fullName evidence="7">Putative RDD family membrane protein YckC</fullName>
    </submittedName>
</protein>
<dbReference type="AlphaFoldDB" id="A0A839ZX76"/>
<evidence type="ECO:0000256" key="3">
    <source>
        <dbReference type="ARBA" id="ARBA00022989"/>
    </source>
</evidence>
<comment type="caution">
    <text evidence="7">The sequence shown here is derived from an EMBL/GenBank/DDBJ whole genome shotgun (WGS) entry which is preliminary data.</text>
</comment>
<dbReference type="EMBL" id="JACIDK010000001">
    <property type="protein sequence ID" value="MBB3889890.1"/>
    <property type="molecule type" value="Genomic_DNA"/>
</dbReference>
<accession>A0A839ZX76</accession>
<dbReference type="InterPro" id="IPR010432">
    <property type="entry name" value="RDD"/>
</dbReference>
<evidence type="ECO:0000256" key="2">
    <source>
        <dbReference type="ARBA" id="ARBA00022692"/>
    </source>
</evidence>
<evidence type="ECO:0000256" key="1">
    <source>
        <dbReference type="ARBA" id="ARBA00004141"/>
    </source>
</evidence>
<dbReference type="GO" id="GO:0016020">
    <property type="term" value="C:membrane"/>
    <property type="evidence" value="ECO:0007669"/>
    <property type="project" value="UniProtKB-SubCell"/>
</dbReference>
<gene>
    <name evidence="7" type="ORF">GGQ61_000587</name>
</gene>
<keyword evidence="2 5" id="KW-0812">Transmembrane</keyword>
<feature type="transmembrane region" description="Helical" evidence="5">
    <location>
        <begin position="31"/>
        <end position="55"/>
    </location>
</feature>
<evidence type="ECO:0000313" key="7">
    <source>
        <dbReference type="EMBL" id="MBB3889890.1"/>
    </source>
</evidence>
<dbReference type="RefSeq" id="WP_183769811.1">
    <property type="nucleotide sequence ID" value="NZ_JACIDK010000001.1"/>
</dbReference>
<sequence>MSDALDKVTRAFVTPEGVDLRLQIGDGGQRAAAFFIDTVIILAALLGLTILAIATGVTSGGQTGMEIAAVIWLLVAFLLRNFYFTAFELGAAAATPGKRMLGLRVAARDGGRLRAEAVLVRNAMRELEVFMPLSVIAVRAQEGGGQAWMYLLGMVWVAIFALFPLFNRDRLRIGDLVGGTWVVRTPRRGLARDMAVEGSERLTRYPFTPAQLDAYGEKELHVLEEVIRRRDRRTVRAVAERISIKIGWTASPDQDDYDFLSAYYAALRGRLEGRLLMGRRRRDKHAA</sequence>
<organism evidence="7 8">
    <name type="scientific">Phenylobacterium haematophilum</name>
    <dbReference type="NCBI Taxonomy" id="98513"/>
    <lineage>
        <taxon>Bacteria</taxon>
        <taxon>Pseudomonadati</taxon>
        <taxon>Pseudomonadota</taxon>
        <taxon>Alphaproteobacteria</taxon>
        <taxon>Caulobacterales</taxon>
        <taxon>Caulobacteraceae</taxon>
        <taxon>Phenylobacterium</taxon>
    </lineage>
</organism>
<evidence type="ECO:0000256" key="5">
    <source>
        <dbReference type="SAM" id="Phobius"/>
    </source>
</evidence>
<keyword evidence="3 5" id="KW-1133">Transmembrane helix</keyword>
<keyword evidence="4 5" id="KW-0472">Membrane</keyword>
<dbReference type="Pfam" id="PF06271">
    <property type="entry name" value="RDD"/>
    <property type="match status" value="1"/>
</dbReference>
<feature type="transmembrane region" description="Helical" evidence="5">
    <location>
        <begin position="67"/>
        <end position="86"/>
    </location>
</feature>
<reference evidence="7 8" key="1">
    <citation type="submission" date="2020-08" db="EMBL/GenBank/DDBJ databases">
        <title>Genomic Encyclopedia of Type Strains, Phase IV (KMG-IV): sequencing the most valuable type-strain genomes for metagenomic binning, comparative biology and taxonomic classification.</title>
        <authorList>
            <person name="Goeker M."/>
        </authorList>
    </citation>
    <scope>NUCLEOTIDE SEQUENCE [LARGE SCALE GENOMIC DNA]</scope>
    <source>
        <strain evidence="7 8">DSM 21793</strain>
    </source>
</reference>
<feature type="transmembrane region" description="Helical" evidence="5">
    <location>
        <begin position="147"/>
        <end position="166"/>
    </location>
</feature>
<keyword evidence="8" id="KW-1185">Reference proteome</keyword>
<dbReference type="Proteomes" id="UP000530564">
    <property type="component" value="Unassembled WGS sequence"/>
</dbReference>